<dbReference type="Pfam" id="PF00472">
    <property type="entry name" value="RF-1"/>
    <property type="match status" value="1"/>
</dbReference>
<dbReference type="PANTHER" id="PTHR47814">
    <property type="entry name" value="PEPTIDYL-TRNA HYDROLASE ARFB"/>
    <property type="match status" value="1"/>
</dbReference>
<feature type="compositionally biased region" description="Basic and acidic residues" evidence="1">
    <location>
        <begin position="119"/>
        <end position="143"/>
    </location>
</feature>
<dbReference type="AlphaFoldDB" id="A0A1I1TLH7"/>
<organism evidence="3 4">
    <name type="scientific">Nannocystis exedens</name>
    <dbReference type="NCBI Taxonomy" id="54"/>
    <lineage>
        <taxon>Bacteria</taxon>
        <taxon>Pseudomonadati</taxon>
        <taxon>Myxococcota</taxon>
        <taxon>Polyangia</taxon>
        <taxon>Nannocystales</taxon>
        <taxon>Nannocystaceae</taxon>
        <taxon>Nannocystis</taxon>
    </lineage>
</organism>
<dbReference type="EMBL" id="FOMX01000002">
    <property type="protein sequence ID" value="SFD57323.1"/>
    <property type="molecule type" value="Genomic_DNA"/>
</dbReference>
<dbReference type="Proteomes" id="UP000199400">
    <property type="component" value="Unassembled WGS sequence"/>
</dbReference>
<feature type="domain" description="Prokaryotic-type class I peptide chain release factors" evidence="2">
    <location>
        <begin position="25"/>
        <end position="41"/>
    </location>
</feature>
<protein>
    <submittedName>
        <fullName evidence="3">Ribosome-associated protein</fullName>
    </submittedName>
</protein>
<dbReference type="GO" id="GO:0043022">
    <property type="term" value="F:ribosome binding"/>
    <property type="evidence" value="ECO:0007669"/>
    <property type="project" value="TreeGrafter"/>
</dbReference>
<sequence>MIEGPLIAEPGLRVPVWALRWKAVRSGGPGGQNVNKVASKVELRVAIACIEGLTEQTGARLRALAKTRLVGNDELVITSERTRDQGRNLEDALAKLRVLLEAAQRQPRPRRPTRPTRGSVERRLAAKQRRGDTKAGRRWTDEA</sequence>
<name>A0A1I1TLH7_9BACT</name>
<dbReference type="PROSITE" id="PS00745">
    <property type="entry name" value="RF_PROK_I"/>
    <property type="match status" value="1"/>
</dbReference>
<dbReference type="NCBIfam" id="NF006718">
    <property type="entry name" value="PRK09256.1"/>
    <property type="match status" value="1"/>
</dbReference>
<dbReference type="InterPro" id="IPR000352">
    <property type="entry name" value="Pep_chain_release_fac_I"/>
</dbReference>
<dbReference type="RefSeq" id="WP_245914008.1">
    <property type="nucleotide sequence ID" value="NZ_FOMX01000002.1"/>
</dbReference>
<dbReference type="GO" id="GO:0004045">
    <property type="term" value="F:peptidyl-tRNA hydrolase activity"/>
    <property type="evidence" value="ECO:0007669"/>
    <property type="project" value="TreeGrafter"/>
</dbReference>
<keyword evidence="4" id="KW-1185">Reference proteome</keyword>
<accession>A0A1I1TLH7</accession>
<proteinExistence type="predicted"/>
<feature type="region of interest" description="Disordered" evidence="1">
    <location>
        <begin position="101"/>
        <end position="143"/>
    </location>
</feature>
<evidence type="ECO:0000313" key="4">
    <source>
        <dbReference type="Proteomes" id="UP000199400"/>
    </source>
</evidence>
<dbReference type="GO" id="GO:0003747">
    <property type="term" value="F:translation release factor activity"/>
    <property type="evidence" value="ECO:0007669"/>
    <property type="project" value="InterPro"/>
</dbReference>
<evidence type="ECO:0000256" key="1">
    <source>
        <dbReference type="SAM" id="MobiDB-lite"/>
    </source>
</evidence>
<evidence type="ECO:0000259" key="2">
    <source>
        <dbReference type="PROSITE" id="PS00745"/>
    </source>
</evidence>
<dbReference type="SUPFAM" id="SSF110916">
    <property type="entry name" value="Peptidyl-tRNA hydrolase domain-like"/>
    <property type="match status" value="1"/>
</dbReference>
<dbReference type="Gene3D" id="3.30.160.20">
    <property type="match status" value="1"/>
</dbReference>
<dbReference type="GO" id="GO:0072344">
    <property type="term" value="P:rescue of stalled ribosome"/>
    <property type="evidence" value="ECO:0007669"/>
    <property type="project" value="TreeGrafter"/>
</dbReference>
<dbReference type="STRING" id="54.SAMN02745121_00673"/>
<reference evidence="4" key="1">
    <citation type="submission" date="2016-10" db="EMBL/GenBank/DDBJ databases">
        <authorList>
            <person name="Varghese N."/>
            <person name="Submissions S."/>
        </authorList>
    </citation>
    <scope>NUCLEOTIDE SEQUENCE [LARGE SCALE GENOMIC DNA]</scope>
    <source>
        <strain evidence="4">ATCC 25963</strain>
    </source>
</reference>
<gene>
    <name evidence="3" type="ORF">SAMN02745121_00673</name>
</gene>
<dbReference type="PANTHER" id="PTHR47814:SF1">
    <property type="entry name" value="PEPTIDYL-TRNA HYDROLASE ARFB"/>
    <property type="match status" value="1"/>
</dbReference>
<evidence type="ECO:0000313" key="3">
    <source>
        <dbReference type="EMBL" id="SFD57323.1"/>
    </source>
</evidence>